<name>A0A6A6TEE5_9PLEO</name>
<accession>A0A6A6TEE5</accession>
<evidence type="ECO:0000313" key="7">
    <source>
        <dbReference type="EMBL" id="KAF2657283.1"/>
    </source>
</evidence>
<evidence type="ECO:0000256" key="2">
    <source>
        <dbReference type="ARBA" id="ARBA00022692"/>
    </source>
</evidence>
<proteinExistence type="predicted"/>
<dbReference type="Proteomes" id="UP000799324">
    <property type="component" value="Unassembled WGS sequence"/>
</dbReference>
<feature type="transmembrane region" description="Helical" evidence="6">
    <location>
        <begin position="457"/>
        <end position="477"/>
    </location>
</feature>
<sequence length="509" mass="55236">MVLDNDTRGWIMAAVSGIASVICVDLIVRLLPGKKNFKIEESNSFLSSGLSLSFGVMIFSSLYSMLPSARNYLQKGGMAPKAATFTLIGCFLVGAFGISILSRILHQYIPHSVVNCDHDHGDEEEGKADELQDCDHDEQHEHGPMEEQHRHLPSISRSDEELQHYRSYSSAATEHPGIARRPSLHTQISTKMSQLVSGSKEYCDDYGQCFGYNDPCGAKCFRNVQHPRGVRKSPSIGKLLIRPSGLRSQTTPHERQPLLQSLDEDTAALTPTVSGPAITDDHREPRPHLNGNGHSHSHSHSHHHPQSQSSLHKHSSSTSLSPSSSSSSSHQSHSHHQPQHHHHVPTNTFLSIGLQTSTAIALHKIPEGFITYATNHANPRLGFAIFLALFIHNITEGFAMALPLYLAINSRTKAILWSALLGGVSQPLGAAVAALWFRLARRGSNGEDGVGEPGDTVYGAMFAVTAGIMAMVSLQLFGEALDLTHSRRLCFAGAFLGMGILGCSSALTA</sequence>
<feature type="transmembrane region" description="Helical" evidence="6">
    <location>
        <begin position="415"/>
        <end position="437"/>
    </location>
</feature>
<dbReference type="Pfam" id="PF02535">
    <property type="entry name" value="Zip"/>
    <property type="match status" value="2"/>
</dbReference>
<feature type="transmembrane region" description="Helical" evidence="6">
    <location>
        <begin position="84"/>
        <end position="105"/>
    </location>
</feature>
<keyword evidence="2 6" id="KW-0812">Transmembrane</keyword>
<dbReference type="OrthoDB" id="262547at2759"/>
<evidence type="ECO:0000256" key="4">
    <source>
        <dbReference type="ARBA" id="ARBA00023136"/>
    </source>
</evidence>
<feature type="compositionally biased region" description="Basic residues" evidence="5">
    <location>
        <begin position="332"/>
        <end position="344"/>
    </location>
</feature>
<dbReference type="GO" id="GO:0005385">
    <property type="term" value="F:zinc ion transmembrane transporter activity"/>
    <property type="evidence" value="ECO:0007669"/>
    <property type="project" value="TreeGrafter"/>
</dbReference>
<dbReference type="GO" id="GO:0016020">
    <property type="term" value="C:membrane"/>
    <property type="evidence" value="ECO:0007669"/>
    <property type="project" value="UniProtKB-SubCell"/>
</dbReference>
<feature type="transmembrane region" description="Helical" evidence="6">
    <location>
        <begin position="12"/>
        <end position="32"/>
    </location>
</feature>
<feature type="transmembrane region" description="Helical" evidence="6">
    <location>
        <begin position="44"/>
        <end position="63"/>
    </location>
</feature>
<feature type="transmembrane region" description="Helical" evidence="6">
    <location>
        <begin position="489"/>
        <end position="507"/>
    </location>
</feature>
<dbReference type="AlphaFoldDB" id="A0A6A6TEE5"/>
<protein>
    <submittedName>
        <fullName evidence="7">Zinc/iron permease</fullName>
    </submittedName>
</protein>
<keyword evidence="8" id="KW-1185">Reference proteome</keyword>
<dbReference type="EMBL" id="MU004327">
    <property type="protein sequence ID" value="KAF2657283.1"/>
    <property type="molecule type" value="Genomic_DNA"/>
</dbReference>
<evidence type="ECO:0000256" key="5">
    <source>
        <dbReference type="SAM" id="MobiDB-lite"/>
    </source>
</evidence>
<organism evidence="7 8">
    <name type="scientific">Lophiostoma macrostomum CBS 122681</name>
    <dbReference type="NCBI Taxonomy" id="1314788"/>
    <lineage>
        <taxon>Eukaryota</taxon>
        <taxon>Fungi</taxon>
        <taxon>Dikarya</taxon>
        <taxon>Ascomycota</taxon>
        <taxon>Pezizomycotina</taxon>
        <taxon>Dothideomycetes</taxon>
        <taxon>Pleosporomycetidae</taxon>
        <taxon>Pleosporales</taxon>
        <taxon>Lophiostomataceae</taxon>
        <taxon>Lophiostoma</taxon>
    </lineage>
</organism>
<dbReference type="PANTHER" id="PTHR11040:SF210">
    <property type="entry name" value="ZINC-REGULATED TRANSPORTER 3"/>
    <property type="match status" value="1"/>
</dbReference>
<gene>
    <name evidence="7" type="ORF">K491DRAFT_595406</name>
</gene>
<keyword evidence="4 6" id="KW-0472">Membrane</keyword>
<keyword evidence="3 6" id="KW-1133">Transmembrane helix</keyword>
<feature type="compositionally biased region" description="Low complexity" evidence="5">
    <location>
        <begin position="316"/>
        <end position="331"/>
    </location>
</feature>
<dbReference type="PANTHER" id="PTHR11040">
    <property type="entry name" value="ZINC/IRON TRANSPORTER"/>
    <property type="match status" value="1"/>
</dbReference>
<evidence type="ECO:0000256" key="3">
    <source>
        <dbReference type="ARBA" id="ARBA00022989"/>
    </source>
</evidence>
<feature type="compositionally biased region" description="Basic residues" evidence="5">
    <location>
        <begin position="295"/>
        <end position="315"/>
    </location>
</feature>
<evidence type="ECO:0000313" key="8">
    <source>
        <dbReference type="Proteomes" id="UP000799324"/>
    </source>
</evidence>
<evidence type="ECO:0000256" key="1">
    <source>
        <dbReference type="ARBA" id="ARBA00004141"/>
    </source>
</evidence>
<feature type="transmembrane region" description="Helical" evidence="6">
    <location>
        <begin position="381"/>
        <end position="408"/>
    </location>
</feature>
<evidence type="ECO:0000256" key="6">
    <source>
        <dbReference type="SAM" id="Phobius"/>
    </source>
</evidence>
<feature type="region of interest" description="Disordered" evidence="5">
    <location>
        <begin position="228"/>
        <end position="344"/>
    </location>
</feature>
<dbReference type="InterPro" id="IPR003689">
    <property type="entry name" value="ZIP"/>
</dbReference>
<reference evidence="7" key="1">
    <citation type="journal article" date="2020" name="Stud. Mycol.">
        <title>101 Dothideomycetes genomes: a test case for predicting lifestyles and emergence of pathogens.</title>
        <authorList>
            <person name="Haridas S."/>
            <person name="Albert R."/>
            <person name="Binder M."/>
            <person name="Bloem J."/>
            <person name="Labutti K."/>
            <person name="Salamov A."/>
            <person name="Andreopoulos B."/>
            <person name="Baker S."/>
            <person name="Barry K."/>
            <person name="Bills G."/>
            <person name="Bluhm B."/>
            <person name="Cannon C."/>
            <person name="Castanera R."/>
            <person name="Culley D."/>
            <person name="Daum C."/>
            <person name="Ezra D."/>
            <person name="Gonzalez J."/>
            <person name="Henrissat B."/>
            <person name="Kuo A."/>
            <person name="Liang C."/>
            <person name="Lipzen A."/>
            <person name="Lutzoni F."/>
            <person name="Magnuson J."/>
            <person name="Mondo S."/>
            <person name="Nolan M."/>
            <person name="Ohm R."/>
            <person name="Pangilinan J."/>
            <person name="Park H.-J."/>
            <person name="Ramirez L."/>
            <person name="Alfaro M."/>
            <person name="Sun H."/>
            <person name="Tritt A."/>
            <person name="Yoshinaga Y."/>
            <person name="Zwiers L.-H."/>
            <person name="Turgeon B."/>
            <person name="Goodwin S."/>
            <person name="Spatafora J."/>
            <person name="Crous P."/>
            <person name="Grigoriev I."/>
        </authorList>
    </citation>
    <scope>NUCLEOTIDE SEQUENCE</scope>
    <source>
        <strain evidence="7">CBS 122681</strain>
    </source>
</reference>
<comment type="subcellular location">
    <subcellularLocation>
        <location evidence="1">Membrane</location>
        <topology evidence="1">Multi-pass membrane protein</topology>
    </subcellularLocation>
</comment>